<accession>A0A7W6BIM0</accession>
<evidence type="ECO:0000313" key="2">
    <source>
        <dbReference type="EMBL" id="MBB3918091.1"/>
    </source>
</evidence>
<protein>
    <submittedName>
        <fullName evidence="2">Peptidoglycan/LPS O-acetylase OafA/YrhL</fullName>
    </submittedName>
</protein>
<reference evidence="2 3" key="1">
    <citation type="submission" date="2020-08" db="EMBL/GenBank/DDBJ databases">
        <title>Genomic Encyclopedia of Type Strains, Phase IV (KMG-IV): sequencing the most valuable type-strain genomes for metagenomic binning, comparative biology and taxonomic classification.</title>
        <authorList>
            <person name="Goeker M."/>
        </authorList>
    </citation>
    <scope>NUCLEOTIDE SEQUENCE [LARGE SCALE GENOMIC DNA]</scope>
    <source>
        <strain evidence="2 3">DSM 19331</strain>
    </source>
</reference>
<dbReference type="AlphaFoldDB" id="A0A7W6BIM0"/>
<gene>
    <name evidence="2" type="ORF">GGQ65_005422</name>
</gene>
<feature type="transmembrane region" description="Helical" evidence="1">
    <location>
        <begin position="40"/>
        <end position="56"/>
    </location>
</feature>
<sequence>MSGFYGASDPSGVLWTRTEELTFYLTLPTLLEIWRRWKRAGALVVAVAALGSWVMAQHFNITDKYNPFLSVTVGPTFWIFSMGVLARLYWHRVSKIFEGKLLWWPATHLAITWWVAGSSAAFI</sequence>
<keyword evidence="1" id="KW-0812">Transmembrane</keyword>
<dbReference type="Proteomes" id="UP000545490">
    <property type="component" value="Unassembled WGS sequence"/>
</dbReference>
<evidence type="ECO:0000256" key="1">
    <source>
        <dbReference type="SAM" id="Phobius"/>
    </source>
</evidence>
<organism evidence="2 3">
    <name type="scientific">Rhizobium fabae</name>
    <dbReference type="NCBI Taxonomy" id="573179"/>
    <lineage>
        <taxon>Bacteria</taxon>
        <taxon>Pseudomonadati</taxon>
        <taxon>Pseudomonadota</taxon>
        <taxon>Alphaproteobacteria</taxon>
        <taxon>Hyphomicrobiales</taxon>
        <taxon>Rhizobiaceae</taxon>
        <taxon>Rhizobium/Agrobacterium group</taxon>
        <taxon>Rhizobium</taxon>
    </lineage>
</organism>
<comment type="caution">
    <text evidence="2">The sequence shown here is derived from an EMBL/GenBank/DDBJ whole genome shotgun (WGS) entry which is preliminary data.</text>
</comment>
<keyword evidence="1" id="KW-0472">Membrane</keyword>
<dbReference type="EMBL" id="JACIDG010000016">
    <property type="protein sequence ID" value="MBB3918091.1"/>
    <property type="molecule type" value="Genomic_DNA"/>
</dbReference>
<name>A0A7W6BIM0_9HYPH</name>
<proteinExistence type="predicted"/>
<feature type="transmembrane region" description="Helical" evidence="1">
    <location>
        <begin position="68"/>
        <end position="90"/>
    </location>
</feature>
<evidence type="ECO:0000313" key="3">
    <source>
        <dbReference type="Proteomes" id="UP000545490"/>
    </source>
</evidence>
<keyword evidence="1" id="KW-1133">Transmembrane helix</keyword>